<evidence type="ECO:0000256" key="1">
    <source>
        <dbReference type="SAM" id="MobiDB-lite"/>
    </source>
</evidence>
<keyword evidence="3" id="KW-1185">Reference proteome</keyword>
<gene>
    <name evidence="2" type="ORF">KC01_LOCUS34151</name>
</gene>
<reference evidence="2 3" key="1">
    <citation type="submission" date="2024-04" db="EMBL/GenBank/DDBJ databases">
        <authorList>
            <person name="Waldvogel A.-M."/>
            <person name="Schoenle A."/>
        </authorList>
    </citation>
    <scope>NUCLEOTIDE SEQUENCE [LARGE SCALE GENOMIC DNA]</scope>
</reference>
<sequence length="69" mass="7602">MADHIQKKALNPEAHNFSPAQLEQNAQSRNPGIHPLILWEQEEADKAKAAAASAPIDVKAMMSKVDRKN</sequence>
<protein>
    <submittedName>
        <fullName evidence="2">Uncharacterized protein</fullName>
    </submittedName>
</protein>
<evidence type="ECO:0000313" key="3">
    <source>
        <dbReference type="Proteomes" id="UP001497482"/>
    </source>
</evidence>
<proteinExistence type="predicted"/>
<evidence type="ECO:0000313" key="2">
    <source>
        <dbReference type="EMBL" id="CAL1607075.1"/>
    </source>
</evidence>
<organism evidence="2 3">
    <name type="scientific">Knipowitschia caucasica</name>
    <name type="common">Caucasian dwarf goby</name>
    <name type="synonym">Pomatoschistus caucasicus</name>
    <dbReference type="NCBI Taxonomy" id="637954"/>
    <lineage>
        <taxon>Eukaryota</taxon>
        <taxon>Metazoa</taxon>
        <taxon>Chordata</taxon>
        <taxon>Craniata</taxon>
        <taxon>Vertebrata</taxon>
        <taxon>Euteleostomi</taxon>
        <taxon>Actinopterygii</taxon>
        <taxon>Neopterygii</taxon>
        <taxon>Teleostei</taxon>
        <taxon>Neoteleostei</taxon>
        <taxon>Acanthomorphata</taxon>
        <taxon>Gobiaria</taxon>
        <taxon>Gobiiformes</taxon>
        <taxon>Gobioidei</taxon>
        <taxon>Gobiidae</taxon>
        <taxon>Gobiinae</taxon>
        <taxon>Knipowitschia</taxon>
    </lineage>
</organism>
<feature type="compositionally biased region" description="Polar residues" evidence="1">
    <location>
        <begin position="18"/>
        <end position="30"/>
    </location>
</feature>
<dbReference type="Proteomes" id="UP001497482">
    <property type="component" value="Chromosome 5"/>
</dbReference>
<feature type="region of interest" description="Disordered" evidence="1">
    <location>
        <begin position="1"/>
        <end position="35"/>
    </location>
</feature>
<dbReference type="EMBL" id="OZ035827">
    <property type="protein sequence ID" value="CAL1607075.1"/>
    <property type="molecule type" value="Genomic_DNA"/>
</dbReference>
<accession>A0AAV2M1E0</accession>
<name>A0AAV2M1E0_KNICA</name>
<dbReference type="AlphaFoldDB" id="A0AAV2M1E0"/>